<evidence type="ECO:0000256" key="1">
    <source>
        <dbReference type="SAM" id="MobiDB-lite"/>
    </source>
</evidence>
<dbReference type="Pfam" id="PF02575">
    <property type="entry name" value="YbaB_DNA_bd"/>
    <property type="match status" value="1"/>
</dbReference>
<dbReference type="AlphaFoldDB" id="A0A3N9X292"/>
<dbReference type="GO" id="GO:0003677">
    <property type="term" value="F:DNA binding"/>
    <property type="evidence" value="ECO:0007669"/>
    <property type="project" value="InterPro"/>
</dbReference>
<protein>
    <recommendedName>
        <fullName evidence="4">YbaB/EbfC family DNA-binding protein</fullName>
    </recommendedName>
</protein>
<dbReference type="OrthoDB" id="3398173at2"/>
<accession>A0A3N9X292</accession>
<name>A0A3N9X292_9ACTN</name>
<dbReference type="SUPFAM" id="SSF82607">
    <property type="entry name" value="YbaB-like"/>
    <property type="match status" value="1"/>
</dbReference>
<keyword evidence="3" id="KW-1185">Reference proteome</keyword>
<comment type="caution">
    <text evidence="2">The sequence shown here is derived from an EMBL/GenBank/DDBJ whole genome shotgun (WGS) entry which is preliminary data.</text>
</comment>
<dbReference type="RefSeq" id="WP_124858963.1">
    <property type="nucleotide sequence ID" value="NZ_QGSY01000227.1"/>
</dbReference>
<proteinExistence type="predicted"/>
<dbReference type="Proteomes" id="UP000266889">
    <property type="component" value="Unassembled WGS sequence"/>
</dbReference>
<feature type="region of interest" description="Disordered" evidence="1">
    <location>
        <begin position="1"/>
        <end position="34"/>
    </location>
</feature>
<feature type="compositionally biased region" description="Polar residues" evidence="1">
    <location>
        <begin position="1"/>
        <end position="19"/>
    </location>
</feature>
<evidence type="ECO:0008006" key="4">
    <source>
        <dbReference type="Google" id="ProtNLM"/>
    </source>
</evidence>
<dbReference type="EMBL" id="QGSY01000227">
    <property type="protein sequence ID" value="RQX07082.1"/>
    <property type="molecule type" value="Genomic_DNA"/>
</dbReference>
<evidence type="ECO:0000313" key="2">
    <source>
        <dbReference type="EMBL" id="RQX07082.1"/>
    </source>
</evidence>
<dbReference type="InterPro" id="IPR004401">
    <property type="entry name" value="YbaB/EbfC"/>
</dbReference>
<gene>
    <name evidence="2" type="ORF">DLJ58_22390</name>
</gene>
<organism evidence="2 3">
    <name type="scientific">Micromonospora arida</name>
    <dbReference type="NCBI Taxonomy" id="2203715"/>
    <lineage>
        <taxon>Bacteria</taxon>
        <taxon>Bacillati</taxon>
        <taxon>Actinomycetota</taxon>
        <taxon>Actinomycetes</taxon>
        <taxon>Micromonosporales</taxon>
        <taxon>Micromonosporaceae</taxon>
        <taxon>Micromonospora</taxon>
    </lineage>
</organism>
<evidence type="ECO:0000313" key="3">
    <source>
        <dbReference type="Proteomes" id="UP000266889"/>
    </source>
</evidence>
<reference evidence="2 3" key="1">
    <citation type="submission" date="2018-05" db="EMBL/GenBank/DDBJ databases">
        <title>Micromonospora from Atacama Desert.</title>
        <authorList>
            <person name="Carro L."/>
            <person name="Goodfellow M."/>
            <person name="Klenk H.-P."/>
        </authorList>
    </citation>
    <scope>NUCLEOTIDE SEQUENCE [LARGE SCALE GENOMIC DNA]</scope>
    <source>
        <strain evidence="2 3">LB32</strain>
    </source>
</reference>
<dbReference type="Gene3D" id="3.30.1310.10">
    <property type="entry name" value="Nucleoid-associated protein YbaB-like domain"/>
    <property type="match status" value="1"/>
</dbReference>
<sequence>MRLLSQTAAPSALTESTSPPGAPPGEGELRGRGTAADGLVEAVVAAYGRLESLEIDPRLLRRGTGAIADHVIEAVRAAQDDELRQRQELLGGDIDQAATHRQLEAVAAEAWRGLDGMIGDLDALTRRFDQR</sequence>
<dbReference type="InterPro" id="IPR036894">
    <property type="entry name" value="YbaB-like_sf"/>
</dbReference>